<feature type="domain" description="Dienelactone hydrolase" evidence="1">
    <location>
        <begin position="38"/>
        <end position="240"/>
    </location>
</feature>
<dbReference type="Proteomes" id="UP000332933">
    <property type="component" value="Unassembled WGS sequence"/>
</dbReference>
<gene>
    <name evidence="3" type="primary">Aste57867_1726</name>
    <name evidence="2" type="ORF">As57867_001724</name>
    <name evidence="3" type="ORF">ASTE57867_1726</name>
</gene>
<dbReference type="Pfam" id="PF01738">
    <property type="entry name" value="DLH"/>
    <property type="match status" value="1"/>
</dbReference>
<accession>A0A485K5Z6</accession>
<sequence length="245" mass="26548">MSCCPPNSLPVVPTKSDMVPVQMGGTPVFFYDHPTSHTCVLVFPDAFGPDSGRTKLDCAALSAHFKVVLVDLTDEYIVDVADAAAWLKRFPFETLVGKIDAVIAHLMRHHDVAICGAVGYCWGAWLVAKMCSRPTPAIHCGVSFHPSWQIEDLFGGSGAGLADTMTAPQLVLTAGNDAEWLKPGGQVALTLDARHIPSKFREFDAMTHGWVSRGDMNDPLTAACARAAWHDEALPFLQQHLKRAP</sequence>
<dbReference type="InterPro" id="IPR029058">
    <property type="entry name" value="AB_hydrolase_fold"/>
</dbReference>
<organism evidence="3 4">
    <name type="scientific">Aphanomyces stellatus</name>
    <dbReference type="NCBI Taxonomy" id="120398"/>
    <lineage>
        <taxon>Eukaryota</taxon>
        <taxon>Sar</taxon>
        <taxon>Stramenopiles</taxon>
        <taxon>Oomycota</taxon>
        <taxon>Saprolegniomycetes</taxon>
        <taxon>Saprolegniales</taxon>
        <taxon>Verrucalvaceae</taxon>
        <taxon>Aphanomyces</taxon>
    </lineage>
</organism>
<dbReference type="OrthoDB" id="17560at2759"/>
<evidence type="ECO:0000313" key="3">
    <source>
        <dbReference type="EMBL" id="VFT78937.1"/>
    </source>
</evidence>
<keyword evidence="4" id="KW-1185">Reference proteome</keyword>
<reference evidence="2" key="2">
    <citation type="submission" date="2019-06" db="EMBL/GenBank/DDBJ databases">
        <title>Genomics analysis of Aphanomyces spp. identifies a new class of oomycete effector associated with host adaptation.</title>
        <authorList>
            <person name="Gaulin E."/>
        </authorList>
    </citation>
    <scope>NUCLEOTIDE SEQUENCE</scope>
    <source>
        <strain evidence="2">CBS 578.67</strain>
    </source>
</reference>
<dbReference type="PANTHER" id="PTHR17630">
    <property type="entry name" value="DIENELACTONE HYDROLASE"/>
    <property type="match status" value="1"/>
</dbReference>
<dbReference type="EMBL" id="CAADRA010000153">
    <property type="protein sequence ID" value="VFT78937.1"/>
    <property type="molecule type" value="Genomic_DNA"/>
</dbReference>
<protein>
    <submittedName>
        <fullName evidence="3">Aste57867_1726 protein</fullName>
    </submittedName>
</protein>
<dbReference type="AlphaFoldDB" id="A0A485K5Z6"/>
<evidence type="ECO:0000313" key="2">
    <source>
        <dbReference type="EMBL" id="KAF0718382.1"/>
    </source>
</evidence>
<dbReference type="SUPFAM" id="SSF53474">
    <property type="entry name" value="alpha/beta-Hydrolases"/>
    <property type="match status" value="1"/>
</dbReference>
<proteinExistence type="predicted"/>
<evidence type="ECO:0000313" key="4">
    <source>
        <dbReference type="Proteomes" id="UP000332933"/>
    </source>
</evidence>
<name>A0A485K5Z6_9STRA</name>
<dbReference type="Gene3D" id="3.40.50.1820">
    <property type="entry name" value="alpha/beta hydrolase"/>
    <property type="match status" value="1"/>
</dbReference>
<reference evidence="3 4" key="1">
    <citation type="submission" date="2019-03" db="EMBL/GenBank/DDBJ databases">
        <authorList>
            <person name="Gaulin E."/>
            <person name="Dumas B."/>
        </authorList>
    </citation>
    <scope>NUCLEOTIDE SEQUENCE [LARGE SCALE GENOMIC DNA]</scope>
    <source>
        <strain evidence="3">CBS 568.67</strain>
    </source>
</reference>
<evidence type="ECO:0000259" key="1">
    <source>
        <dbReference type="Pfam" id="PF01738"/>
    </source>
</evidence>
<dbReference type="GO" id="GO:0016787">
    <property type="term" value="F:hydrolase activity"/>
    <property type="evidence" value="ECO:0007669"/>
    <property type="project" value="InterPro"/>
</dbReference>
<dbReference type="InterPro" id="IPR002925">
    <property type="entry name" value="Dienelactn_hydro"/>
</dbReference>
<dbReference type="PANTHER" id="PTHR17630:SF44">
    <property type="entry name" value="PROTEIN AIM2"/>
    <property type="match status" value="1"/>
</dbReference>
<dbReference type="EMBL" id="VJMH01000153">
    <property type="protein sequence ID" value="KAF0718382.1"/>
    <property type="molecule type" value="Genomic_DNA"/>
</dbReference>